<evidence type="ECO:0000313" key="4">
    <source>
        <dbReference type="EMBL" id="MBM6825716.1"/>
    </source>
</evidence>
<dbReference type="PANTHER" id="PTHR22911">
    <property type="entry name" value="ACYL-MALONYL CONDENSING ENZYME-RELATED"/>
    <property type="match status" value="1"/>
</dbReference>
<dbReference type="Gene3D" id="1.10.3730.20">
    <property type="match status" value="1"/>
</dbReference>
<dbReference type="InterPro" id="IPR000620">
    <property type="entry name" value="EamA_dom"/>
</dbReference>
<feature type="transmembrane region" description="Helical" evidence="2">
    <location>
        <begin position="158"/>
        <end position="178"/>
    </location>
</feature>
<feature type="transmembrane region" description="Helical" evidence="2">
    <location>
        <begin position="190"/>
        <end position="208"/>
    </location>
</feature>
<feature type="transmembrane region" description="Helical" evidence="2">
    <location>
        <begin position="12"/>
        <end position="32"/>
    </location>
</feature>
<reference evidence="4" key="2">
    <citation type="journal article" date="2021" name="Sci. Rep.">
        <title>The distribution of antibiotic resistance genes in chicken gut microbiota commensals.</title>
        <authorList>
            <person name="Juricova H."/>
            <person name="Matiasovicova J."/>
            <person name="Kubasova T."/>
            <person name="Cejkova D."/>
            <person name="Rychlik I."/>
        </authorList>
    </citation>
    <scope>NUCLEOTIDE SEQUENCE</scope>
    <source>
        <strain evidence="4">An420c</strain>
    </source>
</reference>
<gene>
    <name evidence="4" type="ORF">H6A13_01165</name>
</gene>
<proteinExistence type="inferred from homology"/>
<dbReference type="Proteomes" id="UP000713880">
    <property type="component" value="Unassembled WGS sequence"/>
</dbReference>
<dbReference type="PANTHER" id="PTHR22911:SF79">
    <property type="entry name" value="MOBA-LIKE NTP TRANSFERASE DOMAIN-CONTAINING PROTEIN"/>
    <property type="match status" value="1"/>
</dbReference>
<comment type="similarity">
    <text evidence="1">Belongs to the EamA transporter family.</text>
</comment>
<feature type="transmembrane region" description="Helical" evidence="2">
    <location>
        <begin position="44"/>
        <end position="65"/>
    </location>
</feature>
<comment type="caution">
    <text evidence="4">The sequence shown here is derived from an EMBL/GenBank/DDBJ whole genome shotgun (WGS) entry which is preliminary data.</text>
</comment>
<reference evidence="4" key="1">
    <citation type="submission" date="2020-08" db="EMBL/GenBank/DDBJ databases">
        <authorList>
            <person name="Cejkova D."/>
            <person name="Kubasova T."/>
            <person name="Jahodarova E."/>
            <person name="Rychlik I."/>
        </authorList>
    </citation>
    <scope>NUCLEOTIDE SEQUENCE</scope>
    <source>
        <strain evidence="4">An420c</strain>
    </source>
</reference>
<keyword evidence="2" id="KW-0812">Transmembrane</keyword>
<dbReference type="Pfam" id="PF00892">
    <property type="entry name" value="EamA"/>
    <property type="match status" value="2"/>
</dbReference>
<dbReference type="EMBL" id="JACJLV010000002">
    <property type="protein sequence ID" value="MBM6825716.1"/>
    <property type="molecule type" value="Genomic_DNA"/>
</dbReference>
<sequence length="307" mass="32611">MKKSSAKSSVITKLILTMPVLSGIMWGSGGIFVRRFDALGMDNFTMLFTRIIVAVALLGAGLFFYDRSLLKIRPKDLWVFLGGGVLGMFGINLTYNEAIKHGTLALASVLLSMSPLFVVTFSVLFFHEKMTLQKGVCMTVALLGCVLVSRVLESGAGADLSPIAVGCGIGSAFFYALYSIFSKAAMERGYHALTITFYCLLASLLALIPGTNWGLIGVTIEKGGSLMPLFMLAHSLVTSALPYVFYTSSLSFIDAGTASILAASEPAAAMLFGFLVFSEEPTLLSVSGLILTTAAIIVLGRSQSQSS</sequence>
<protein>
    <submittedName>
        <fullName evidence="4">EamA family transporter</fullName>
    </submittedName>
</protein>
<feature type="transmembrane region" description="Helical" evidence="2">
    <location>
        <begin position="258"/>
        <end position="277"/>
    </location>
</feature>
<dbReference type="GO" id="GO:0016020">
    <property type="term" value="C:membrane"/>
    <property type="evidence" value="ECO:0007669"/>
    <property type="project" value="InterPro"/>
</dbReference>
<dbReference type="InterPro" id="IPR037185">
    <property type="entry name" value="EmrE-like"/>
</dbReference>
<evidence type="ECO:0000256" key="1">
    <source>
        <dbReference type="ARBA" id="ARBA00007362"/>
    </source>
</evidence>
<accession>A0A939BB23</accession>
<evidence type="ECO:0000256" key="2">
    <source>
        <dbReference type="SAM" id="Phobius"/>
    </source>
</evidence>
<dbReference type="RefSeq" id="WP_204907782.1">
    <property type="nucleotide sequence ID" value="NZ_JACJLV010000002.1"/>
</dbReference>
<evidence type="ECO:0000259" key="3">
    <source>
        <dbReference type="Pfam" id="PF00892"/>
    </source>
</evidence>
<organism evidence="4 5">
    <name type="scientific">Mordavella massiliensis</name>
    <dbReference type="NCBI Taxonomy" id="1871024"/>
    <lineage>
        <taxon>Bacteria</taxon>
        <taxon>Bacillati</taxon>
        <taxon>Bacillota</taxon>
        <taxon>Clostridia</taxon>
        <taxon>Eubacteriales</taxon>
        <taxon>Clostridiaceae</taxon>
        <taxon>Mordavella</taxon>
    </lineage>
</organism>
<feature type="transmembrane region" description="Helical" evidence="2">
    <location>
        <begin position="228"/>
        <end position="246"/>
    </location>
</feature>
<feature type="transmembrane region" description="Helical" evidence="2">
    <location>
        <begin position="283"/>
        <end position="300"/>
    </location>
</feature>
<feature type="transmembrane region" description="Helical" evidence="2">
    <location>
        <begin position="77"/>
        <end position="95"/>
    </location>
</feature>
<dbReference type="AlphaFoldDB" id="A0A939BB23"/>
<feature type="domain" description="EamA" evidence="3">
    <location>
        <begin position="165"/>
        <end position="299"/>
    </location>
</feature>
<name>A0A939BB23_9CLOT</name>
<dbReference type="SUPFAM" id="SSF103481">
    <property type="entry name" value="Multidrug resistance efflux transporter EmrE"/>
    <property type="match status" value="2"/>
</dbReference>
<keyword evidence="5" id="KW-1185">Reference proteome</keyword>
<feature type="transmembrane region" description="Helical" evidence="2">
    <location>
        <begin position="135"/>
        <end position="152"/>
    </location>
</feature>
<keyword evidence="2" id="KW-1133">Transmembrane helix</keyword>
<evidence type="ECO:0000313" key="5">
    <source>
        <dbReference type="Proteomes" id="UP000713880"/>
    </source>
</evidence>
<feature type="transmembrane region" description="Helical" evidence="2">
    <location>
        <begin position="101"/>
        <end position="126"/>
    </location>
</feature>
<keyword evidence="2" id="KW-0472">Membrane</keyword>
<feature type="domain" description="EamA" evidence="3">
    <location>
        <begin position="20"/>
        <end position="149"/>
    </location>
</feature>